<dbReference type="InterPro" id="IPR036866">
    <property type="entry name" value="RibonucZ/Hydroxyglut_hydro"/>
</dbReference>
<reference evidence="1" key="2">
    <citation type="journal article" date="2021" name="PeerJ">
        <title>Extensive microbial diversity within the chicken gut microbiome revealed by metagenomics and culture.</title>
        <authorList>
            <person name="Gilroy R."/>
            <person name="Ravi A."/>
            <person name="Getino M."/>
            <person name="Pursley I."/>
            <person name="Horton D.L."/>
            <person name="Alikhan N.F."/>
            <person name="Baker D."/>
            <person name="Gharbi K."/>
            <person name="Hall N."/>
            <person name="Watson M."/>
            <person name="Adriaenssens E.M."/>
            <person name="Foster-Nyarko E."/>
            <person name="Jarju S."/>
            <person name="Secka A."/>
            <person name="Antonio M."/>
            <person name="Oren A."/>
            <person name="Chaudhuri R.R."/>
            <person name="La Ragione R."/>
            <person name="Hildebrand F."/>
            <person name="Pallen M.J."/>
        </authorList>
    </citation>
    <scope>NUCLEOTIDE SEQUENCE</scope>
    <source>
        <strain evidence="1">CHK123-3438</strain>
    </source>
</reference>
<name>A0A9D1KFG3_9FIRM</name>
<organism evidence="1 2">
    <name type="scientific">Candidatus Caccovicinus merdipullorum</name>
    <dbReference type="NCBI Taxonomy" id="2840724"/>
    <lineage>
        <taxon>Bacteria</taxon>
        <taxon>Bacillati</taxon>
        <taxon>Bacillota</taxon>
        <taxon>Clostridia</taxon>
        <taxon>Eubacteriales</taxon>
        <taxon>Candidatus Caccovicinus</taxon>
    </lineage>
</organism>
<evidence type="ECO:0000313" key="2">
    <source>
        <dbReference type="Proteomes" id="UP000886860"/>
    </source>
</evidence>
<evidence type="ECO:0008006" key="3">
    <source>
        <dbReference type="Google" id="ProtNLM"/>
    </source>
</evidence>
<dbReference type="PANTHER" id="PTHR11203:SF37">
    <property type="entry name" value="INTEGRATOR COMPLEX SUBUNIT 11"/>
    <property type="match status" value="1"/>
</dbReference>
<proteinExistence type="predicted"/>
<sequence length="394" mass="44412">MFMNRLSIKGGYGEHGRSCFLLPLNPLCAPQNGSLPVQHLKGAPQAQEERYYMLDCGIMDTDPDPYPQVDPDLLARTEYLFLSHCHKDHSGAFEEFVRRGFRGWLVTTQPTLDFSGIQWEKTIILENPKGDGTDEKHLDGGLSFSYGMTGHCAGSVWFHFHDPFGSVLYTGDYQRDALAYRTDPIEGRTADLAIMDCAHVKEMGDADSLRGKMTRTVGRWVKDGRKVLMPLPKYGRGLEVICMLRKSLPHARIAADRNMINLILKTLAYPQWLKPEALREIQAFLEEKPEQRLGSGSYHILLLGDTHLENPESRPLACGLSDQGAAVLLTGRVKKGCLTERLLAEGKAVTMAYPHHQSRGDFLKMAGQNDFRIMLPFHNPEKEIFWGRPESQLK</sequence>
<dbReference type="Gene3D" id="3.40.50.10890">
    <property type="match status" value="1"/>
</dbReference>
<comment type="caution">
    <text evidence="1">The sequence shown here is derived from an EMBL/GenBank/DDBJ whole genome shotgun (WGS) entry which is preliminary data.</text>
</comment>
<gene>
    <name evidence="1" type="ORF">IAB60_04010</name>
</gene>
<dbReference type="Proteomes" id="UP000886860">
    <property type="component" value="Unassembled WGS sequence"/>
</dbReference>
<dbReference type="InterPro" id="IPR050698">
    <property type="entry name" value="MBL"/>
</dbReference>
<accession>A0A9D1KFG3</accession>
<dbReference type="PANTHER" id="PTHR11203">
    <property type="entry name" value="CLEAVAGE AND POLYADENYLATION SPECIFICITY FACTOR FAMILY MEMBER"/>
    <property type="match status" value="1"/>
</dbReference>
<dbReference type="Gene3D" id="3.60.15.10">
    <property type="entry name" value="Ribonuclease Z/Hydroxyacylglutathione hydrolase-like"/>
    <property type="match status" value="2"/>
</dbReference>
<dbReference type="SUPFAM" id="SSF56281">
    <property type="entry name" value="Metallo-hydrolase/oxidoreductase"/>
    <property type="match status" value="1"/>
</dbReference>
<dbReference type="AlphaFoldDB" id="A0A9D1KFG3"/>
<reference evidence="1" key="1">
    <citation type="submission" date="2020-10" db="EMBL/GenBank/DDBJ databases">
        <authorList>
            <person name="Gilroy R."/>
        </authorList>
    </citation>
    <scope>NUCLEOTIDE SEQUENCE</scope>
    <source>
        <strain evidence="1">CHK123-3438</strain>
    </source>
</reference>
<protein>
    <recommendedName>
        <fullName evidence="3">MBL fold metallo-hydrolase</fullName>
    </recommendedName>
</protein>
<evidence type="ECO:0000313" key="1">
    <source>
        <dbReference type="EMBL" id="HIT41261.1"/>
    </source>
</evidence>
<dbReference type="EMBL" id="DVKS01000068">
    <property type="protein sequence ID" value="HIT41261.1"/>
    <property type="molecule type" value="Genomic_DNA"/>
</dbReference>
<dbReference type="GO" id="GO:0004521">
    <property type="term" value="F:RNA endonuclease activity"/>
    <property type="evidence" value="ECO:0007669"/>
    <property type="project" value="TreeGrafter"/>
</dbReference>